<evidence type="ECO:0000313" key="1">
    <source>
        <dbReference type="EMBL" id="CAB5194435.1"/>
    </source>
</evidence>
<proteinExistence type="predicted"/>
<sequence>MINLNEENVKALEAYLLDVPFKYANPILQLLGKLNQEQNPQAPEAEVVEG</sequence>
<dbReference type="EMBL" id="LR798216">
    <property type="protein sequence ID" value="CAB5194435.1"/>
    <property type="molecule type" value="Genomic_DNA"/>
</dbReference>
<name>A0A6J7WDU0_9CAUD</name>
<reference evidence="1" key="1">
    <citation type="submission" date="2020-05" db="EMBL/GenBank/DDBJ databases">
        <authorList>
            <person name="Chiriac C."/>
            <person name="Salcher M."/>
            <person name="Ghai R."/>
            <person name="Kavagutti S V."/>
        </authorList>
    </citation>
    <scope>NUCLEOTIDE SEQUENCE</scope>
</reference>
<gene>
    <name evidence="1" type="ORF">UFOVP174_3</name>
</gene>
<protein>
    <submittedName>
        <fullName evidence="1">Uncharacterized protein</fullName>
    </submittedName>
</protein>
<organism evidence="1">
    <name type="scientific">uncultured Caudovirales phage</name>
    <dbReference type="NCBI Taxonomy" id="2100421"/>
    <lineage>
        <taxon>Viruses</taxon>
        <taxon>Duplodnaviria</taxon>
        <taxon>Heunggongvirae</taxon>
        <taxon>Uroviricota</taxon>
        <taxon>Caudoviricetes</taxon>
        <taxon>Peduoviridae</taxon>
        <taxon>Maltschvirus</taxon>
        <taxon>Maltschvirus maltsch</taxon>
    </lineage>
</organism>
<accession>A0A6J7WDU0</accession>